<evidence type="ECO:0000313" key="2">
    <source>
        <dbReference type="Proteomes" id="UP000013834"/>
    </source>
</evidence>
<evidence type="ECO:0000313" key="1">
    <source>
        <dbReference type="EMBL" id="EOG29949.1"/>
    </source>
</evidence>
<reference evidence="1 2" key="1">
    <citation type="submission" date="2013-02" db="EMBL/GenBank/DDBJ databases">
        <title>The Genome Sequence of Enterococcus faecium VRE_84.</title>
        <authorList>
            <consortium name="The Broad Institute Genome Sequencing Platform"/>
            <consortium name="The Broad Institute Genome Sequencing Center for Infectious Disease"/>
            <person name="Earl A.M."/>
            <person name="Gilmore M.S."/>
            <person name="Lebreton F."/>
            <person name="Hammerum A.M."/>
            <person name="Jensen L.B."/>
            <person name="Guardabassi L."/>
            <person name="Walker B."/>
            <person name="Young S.K."/>
            <person name="Zeng Q."/>
            <person name="Gargeya S."/>
            <person name="Fitzgerald M."/>
            <person name="Haas B."/>
            <person name="Abouelleil A."/>
            <person name="Alvarado L."/>
            <person name="Arachchi H.M."/>
            <person name="Berlin A.M."/>
            <person name="Chapman S.B."/>
            <person name="Dewar J."/>
            <person name="Goldberg J."/>
            <person name="Griggs A."/>
            <person name="Gujja S."/>
            <person name="Hansen M."/>
            <person name="Howarth C."/>
            <person name="Imamovic A."/>
            <person name="Larimer J."/>
            <person name="McCowan C."/>
            <person name="Murphy C."/>
            <person name="Neiman D."/>
            <person name="Pearson M."/>
            <person name="Priest M."/>
            <person name="Roberts A."/>
            <person name="Saif S."/>
            <person name="Shea T."/>
            <person name="Sisk P."/>
            <person name="Sykes S."/>
            <person name="Wortman J."/>
            <person name="Nusbaum C."/>
            <person name="Birren B."/>
        </authorList>
    </citation>
    <scope>NUCLEOTIDE SEQUENCE [LARGE SCALE GENOMIC DNA]</scope>
    <source>
        <strain evidence="1 2">VRE 84</strain>
    </source>
</reference>
<dbReference type="EMBL" id="AIVF01000001">
    <property type="protein sequence ID" value="EOG29949.1"/>
    <property type="molecule type" value="Genomic_DNA"/>
</dbReference>
<organism evidence="1 2">
    <name type="scientific">Enterococcus faecium EnGen0180</name>
    <dbReference type="NCBI Taxonomy" id="1157475"/>
    <lineage>
        <taxon>Bacteria</taxon>
        <taxon>Bacillati</taxon>
        <taxon>Bacillota</taxon>
        <taxon>Bacilli</taxon>
        <taxon>Lactobacillales</taxon>
        <taxon>Enterococcaceae</taxon>
        <taxon>Enterococcus</taxon>
    </lineage>
</organism>
<dbReference type="AlphaFoldDB" id="A0A829EZQ5"/>
<sequence length="36" mass="4301">MFQNKGQRYVVKGVKESYWNQKSLLRKLSLNLSTKK</sequence>
<proteinExistence type="predicted"/>
<comment type="caution">
    <text evidence="1">The sequence shown here is derived from an EMBL/GenBank/DDBJ whole genome shotgun (WGS) entry which is preliminary data.</text>
</comment>
<name>A0A829EZQ5_ENTFC</name>
<gene>
    <name evidence="1" type="ORF">SMG_00273</name>
</gene>
<protein>
    <submittedName>
        <fullName evidence="1">Uncharacterized protein</fullName>
    </submittedName>
</protein>
<accession>A0A829EZQ5</accession>
<dbReference type="Proteomes" id="UP000013834">
    <property type="component" value="Unassembled WGS sequence"/>
</dbReference>